<name>A0A7C3UXS4_9BACT</name>
<comment type="caution">
    <text evidence="7">The sequence shown here is derived from an EMBL/GenBank/DDBJ whole genome shotgun (WGS) entry which is preliminary data.</text>
</comment>
<dbReference type="GO" id="GO:1990281">
    <property type="term" value="C:efflux pump complex"/>
    <property type="evidence" value="ECO:0007669"/>
    <property type="project" value="TreeGrafter"/>
</dbReference>
<dbReference type="Gene3D" id="2.40.50.100">
    <property type="match status" value="1"/>
</dbReference>
<dbReference type="Gene3D" id="1.10.287.470">
    <property type="entry name" value="Helix hairpin bin"/>
    <property type="match status" value="1"/>
</dbReference>
<dbReference type="InterPro" id="IPR058624">
    <property type="entry name" value="MdtA-like_HH"/>
</dbReference>
<accession>A0A7C3UXS4</accession>
<sequence>MKLPGGKKTVWVGLGILLLALIGYRLFWYRPLEPVIMVKKVEVQGQVHGPGTVQSKVPVTVSAKITGILEKLYADQGDHVKKGQLLAKLDATEWRAREAAAQAAKNRAQRDLARAQADLRKAQANLGLAQSNYQRDLEVFKPGYISKSAFDTTQAQLKVAESEVAAAKSAVTAQEAAVKQAESETHAAAAVHQYTDIVAPMDGLITVRKAEVGNIIAPGTPIFQMVDLDEIWVATWIDQAQVAPLREGQKAVIRLRSGRTFQGVVARLNKEADTVTRELEVDVKFDQLPVPLIIGEEAEVDIDTGMVKAPAVPVTAVTERDGQTGVQVVEQSRLAFRPVKTGLSDGKRIAILEGVKEGDLVVVQPTNLKPGTRVKVEIKALGSGGK</sequence>
<keyword evidence="3" id="KW-1133">Transmembrane helix</keyword>
<dbReference type="Gene3D" id="2.40.30.170">
    <property type="match status" value="1"/>
</dbReference>
<evidence type="ECO:0000259" key="6">
    <source>
        <dbReference type="Pfam" id="PF25989"/>
    </source>
</evidence>
<dbReference type="InterPro" id="IPR058625">
    <property type="entry name" value="MdtA-like_BSH"/>
</dbReference>
<dbReference type="Pfam" id="PF25876">
    <property type="entry name" value="HH_MFP_RND"/>
    <property type="match status" value="1"/>
</dbReference>
<feature type="domain" description="YknX-like C-terminal permuted SH3-like" evidence="6">
    <location>
        <begin position="311"/>
        <end position="376"/>
    </location>
</feature>
<keyword evidence="3" id="KW-0812">Transmembrane</keyword>
<feature type="domain" description="Multidrug resistance protein MdtA-like alpha-helical hairpin" evidence="4">
    <location>
        <begin position="112"/>
        <end position="172"/>
    </location>
</feature>
<proteinExistence type="inferred from homology"/>
<dbReference type="SUPFAM" id="SSF111369">
    <property type="entry name" value="HlyD-like secretion proteins"/>
    <property type="match status" value="2"/>
</dbReference>
<keyword evidence="3" id="KW-0472">Membrane</keyword>
<evidence type="ECO:0000256" key="3">
    <source>
        <dbReference type="SAM" id="Phobius"/>
    </source>
</evidence>
<comment type="similarity">
    <text evidence="1">Belongs to the membrane fusion protein (MFP) (TC 8.A.1) family.</text>
</comment>
<keyword evidence="2" id="KW-0175">Coiled coil</keyword>
<evidence type="ECO:0000259" key="5">
    <source>
        <dbReference type="Pfam" id="PF25917"/>
    </source>
</evidence>
<reference evidence="7" key="1">
    <citation type="journal article" date="2020" name="mSystems">
        <title>Genome- and Community-Level Interaction Insights into Carbon Utilization and Element Cycling Functions of Hydrothermarchaeota in Hydrothermal Sediment.</title>
        <authorList>
            <person name="Zhou Z."/>
            <person name="Liu Y."/>
            <person name="Xu W."/>
            <person name="Pan J."/>
            <person name="Luo Z.H."/>
            <person name="Li M."/>
        </authorList>
    </citation>
    <scope>NUCLEOTIDE SEQUENCE [LARGE SCALE GENOMIC DNA]</scope>
    <source>
        <strain evidence="7">SpSt-897</strain>
    </source>
</reference>
<protein>
    <submittedName>
        <fullName evidence="7">Efflux RND transporter periplasmic adaptor subunit</fullName>
    </submittedName>
</protein>
<dbReference type="Gene3D" id="2.40.420.20">
    <property type="match status" value="1"/>
</dbReference>
<feature type="transmembrane region" description="Helical" evidence="3">
    <location>
        <begin position="9"/>
        <end position="29"/>
    </location>
</feature>
<dbReference type="EMBL" id="DTMF01000080">
    <property type="protein sequence ID" value="HGF33363.1"/>
    <property type="molecule type" value="Genomic_DNA"/>
</dbReference>
<evidence type="ECO:0000313" key="7">
    <source>
        <dbReference type="EMBL" id="HGF33363.1"/>
    </source>
</evidence>
<dbReference type="InterPro" id="IPR058637">
    <property type="entry name" value="YknX-like_C"/>
</dbReference>
<dbReference type="PANTHER" id="PTHR30469">
    <property type="entry name" value="MULTIDRUG RESISTANCE PROTEIN MDTA"/>
    <property type="match status" value="1"/>
</dbReference>
<evidence type="ECO:0000259" key="4">
    <source>
        <dbReference type="Pfam" id="PF25876"/>
    </source>
</evidence>
<dbReference type="Pfam" id="PF25989">
    <property type="entry name" value="YknX_C"/>
    <property type="match status" value="1"/>
</dbReference>
<dbReference type="AlphaFoldDB" id="A0A7C3UXS4"/>
<dbReference type="InterPro" id="IPR006143">
    <property type="entry name" value="RND_pump_MFP"/>
</dbReference>
<organism evidence="7">
    <name type="scientific">Desulfobacca acetoxidans</name>
    <dbReference type="NCBI Taxonomy" id="60893"/>
    <lineage>
        <taxon>Bacteria</taxon>
        <taxon>Pseudomonadati</taxon>
        <taxon>Thermodesulfobacteriota</taxon>
        <taxon>Desulfobaccia</taxon>
        <taxon>Desulfobaccales</taxon>
        <taxon>Desulfobaccaceae</taxon>
        <taxon>Desulfobacca</taxon>
    </lineage>
</organism>
<feature type="domain" description="Multidrug resistance protein MdtA-like barrel-sandwich hybrid" evidence="5">
    <location>
        <begin position="59"/>
        <end position="226"/>
    </location>
</feature>
<feature type="coiled-coil region" evidence="2">
    <location>
        <begin position="98"/>
        <end position="132"/>
    </location>
</feature>
<dbReference type="GO" id="GO:0015562">
    <property type="term" value="F:efflux transmembrane transporter activity"/>
    <property type="evidence" value="ECO:0007669"/>
    <property type="project" value="TreeGrafter"/>
</dbReference>
<evidence type="ECO:0000256" key="1">
    <source>
        <dbReference type="ARBA" id="ARBA00009477"/>
    </source>
</evidence>
<dbReference type="NCBIfam" id="TIGR01730">
    <property type="entry name" value="RND_mfp"/>
    <property type="match status" value="1"/>
</dbReference>
<gene>
    <name evidence="7" type="ORF">ENW96_03100</name>
</gene>
<evidence type="ECO:0000256" key="2">
    <source>
        <dbReference type="SAM" id="Coils"/>
    </source>
</evidence>
<dbReference type="Pfam" id="PF25917">
    <property type="entry name" value="BSH_RND"/>
    <property type="match status" value="1"/>
</dbReference>